<protein>
    <submittedName>
        <fullName evidence="2">Uncharacterized protein</fullName>
    </submittedName>
</protein>
<dbReference type="AlphaFoldDB" id="U2QAN3"/>
<accession>U2QAN3</accession>
<evidence type="ECO:0000313" key="2">
    <source>
        <dbReference type="EMBL" id="ERK38383.1"/>
    </source>
</evidence>
<evidence type="ECO:0000313" key="3">
    <source>
        <dbReference type="Proteomes" id="UP000016648"/>
    </source>
</evidence>
<name>U2QAN3_9BACT</name>
<feature type="region of interest" description="Disordered" evidence="1">
    <location>
        <begin position="9"/>
        <end position="39"/>
    </location>
</feature>
<sequence length="108" mass="12956">MVLPRVLRRGTCTFSTRKQESQKASQQRERPHSLQMNKSLHTQSITLNQCHDNRIRPPQVHDRQNKRHAPNRYTSYQQLSFPFYNNVTINKKRHETRHFLCKCCLIIV</sequence>
<dbReference type="Proteomes" id="UP000016648">
    <property type="component" value="Unassembled WGS sequence"/>
</dbReference>
<comment type="caution">
    <text evidence="2">The sequence shown here is derived from an EMBL/GenBank/DDBJ whole genome shotgun (WGS) entry which is preliminary data.</text>
</comment>
<gene>
    <name evidence="2" type="ORF">HMPREF9135_0904</name>
</gene>
<feature type="region of interest" description="Disordered" evidence="1">
    <location>
        <begin position="51"/>
        <end position="72"/>
    </location>
</feature>
<dbReference type="PATRIC" id="fig|1115809.3.peg.2345"/>
<reference evidence="2 3" key="1">
    <citation type="submission" date="2013-08" db="EMBL/GenBank/DDBJ databases">
        <authorList>
            <person name="Durkin A.S."/>
            <person name="Haft D.R."/>
            <person name="McCorrison J."/>
            <person name="Torralba M."/>
            <person name="Gillis M."/>
            <person name="Haft D.H."/>
            <person name="Methe B."/>
            <person name="Sutton G."/>
            <person name="Nelson K.E."/>
        </authorList>
    </citation>
    <scope>NUCLEOTIDE SEQUENCE [LARGE SCALE GENOMIC DNA]</scope>
    <source>
        <strain evidence="2 3">F0067</strain>
    </source>
</reference>
<feature type="compositionally biased region" description="Basic and acidic residues" evidence="1">
    <location>
        <begin position="17"/>
        <end position="32"/>
    </location>
</feature>
<evidence type="ECO:0000256" key="1">
    <source>
        <dbReference type="SAM" id="MobiDB-lite"/>
    </source>
</evidence>
<organism evidence="2 3">
    <name type="scientific">Segatella baroniae F0067</name>
    <dbReference type="NCBI Taxonomy" id="1115809"/>
    <lineage>
        <taxon>Bacteria</taxon>
        <taxon>Pseudomonadati</taxon>
        <taxon>Bacteroidota</taxon>
        <taxon>Bacteroidia</taxon>
        <taxon>Bacteroidales</taxon>
        <taxon>Prevotellaceae</taxon>
        <taxon>Segatella</taxon>
    </lineage>
</organism>
<proteinExistence type="predicted"/>
<feature type="compositionally biased region" description="Basic and acidic residues" evidence="1">
    <location>
        <begin position="51"/>
        <end position="63"/>
    </location>
</feature>
<dbReference type="EMBL" id="AWEY01000039">
    <property type="protein sequence ID" value="ERK38383.1"/>
    <property type="molecule type" value="Genomic_DNA"/>
</dbReference>
<keyword evidence="3" id="KW-1185">Reference proteome</keyword>